<keyword evidence="2 5" id="KW-0689">Ribosomal protein</keyword>
<gene>
    <name evidence="5" type="primary">rpmC</name>
    <name evidence="6" type="ORF">A2310_06185</name>
</gene>
<dbReference type="Proteomes" id="UP000178417">
    <property type="component" value="Unassembled WGS sequence"/>
</dbReference>
<dbReference type="EMBL" id="MEUB01000020">
    <property type="protein sequence ID" value="OGC23183.1"/>
    <property type="molecule type" value="Genomic_DNA"/>
</dbReference>
<proteinExistence type="inferred from homology"/>
<evidence type="ECO:0000313" key="7">
    <source>
        <dbReference type="Proteomes" id="UP000178417"/>
    </source>
</evidence>
<dbReference type="GO" id="GO:0006412">
    <property type="term" value="P:translation"/>
    <property type="evidence" value="ECO:0007669"/>
    <property type="project" value="UniProtKB-UniRule"/>
</dbReference>
<protein>
    <recommendedName>
        <fullName evidence="4 5">Large ribosomal subunit protein uL29</fullName>
    </recommendedName>
</protein>
<dbReference type="Pfam" id="PF00831">
    <property type="entry name" value="Ribosomal_L29"/>
    <property type="match status" value="1"/>
</dbReference>
<comment type="similarity">
    <text evidence="1 5">Belongs to the universal ribosomal protein uL29 family.</text>
</comment>
<dbReference type="GO" id="GO:1990904">
    <property type="term" value="C:ribonucleoprotein complex"/>
    <property type="evidence" value="ECO:0007669"/>
    <property type="project" value="UniProtKB-KW"/>
</dbReference>
<evidence type="ECO:0000256" key="3">
    <source>
        <dbReference type="ARBA" id="ARBA00023274"/>
    </source>
</evidence>
<sequence length="63" mass="7633">MNDIKFKELTKDELLKEIQRLRTETKTLYFSKAKGEDKNPLKRRHVKRDIARILTTMKEKGWN</sequence>
<dbReference type="STRING" id="1802579.A2310_06185"/>
<dbReference type="GO" id="GO:0003735">
    <property type="term" value="F:structural constituent of ribosome"/>
    <property type="evidence" value="ECO:0007669"/>
    <property type="project" value="InterPro"/>
</dbReference>
<evidence type="ECO:0000256" key="2">
    <source>
        <dbReference type="ARBA" id="ARBA00022980"/>
    </source>
</evidence>
<evidence type="ECO:0000256" key="5">
    <source>
        <dbReference type="HAMAP-Rule" id="MF_00374"/>
    </source>
</evidence>
<reference evidence="6 7" key="1">
    <citation type="journal article" date="2016" name="Nat. Commun.">
        <title>Thousands of microbial genomes shed light on interconnected biogeochemical processes in an aquifer system.</title>
        <authorList>
            <person name="Anantharaman K."/>
            <person name="Brown C.T."/>
            <person name="Hug L.A."/>
            <person name="Sharon I."/>
            <person name="Castelle C.J."/>
            <person name="Probst A.J."/>
            <person name="Thomas B.C."/>
            <person name="Singh A."/>
            <person name="Wilkins M.J."/>
            <person name="Karaoz U."/>
            <person name="Brodie E.L."/>
            <person name="Williams K.H."/>
            <person name="Hubbard S.S."/>
            <person name="Banfield J.F."/>
        </authorList>
    </citation>
    <scope>NUCLEOTIDE SEQUENCE [LARGE SCALE GENOMIC DNA]</scope>
</reference>
<evidence type="ECO:0000256" key="4">
    <source>
        <dbReference type="ARBA" id="ARBA00035204"/>
    </source>
</evidence>
<dbReference type="InterPro" id="IPR036049">
    <property type="entry name" value="Ribosomal_uL29_sf"/>
</dbReference>
<dbReference type="SUPFAM" id="SSF46561">
    <property type="entry name" value="Ribosomal protein L29 (L29p)"/>
    <property type="match status" value="1"/>
</dbReference>
<dbReference type="InterPro" id="IPR001854">
    <property type="entry name" value="Ribosomal_uL29"/>
</dbReference>
<dbReference type="NCBIfam" id="TIGR00012">
    <property type="entry name" value="L29"/>
    <property type="match status" value="1"/>
</dbReference>
<dbReference type="HAMAP" id="MF_00374">
    <property type="entry name" value="Ribosomal_uL29"/>
    <property type="match status" value="1"/>
</dbReference>
<name>A0A1F4SU18_UNCSA</name>
<dbReference type="Gene3D" id="1.10.287.310">
    <property type="match status" value="1"/>
</dbReference>
<accession>A0A1F4SU18</accession>
<organism evidence="6 7">
    <name type="scientific">candidate division WOR-1 bacterium RIFOXYB2_FULL_37_13</name>
    <dbReference type="NCBI Taxonomy" id="1802579"/>
    <lineage>
        <taxon>Bacteria</taxon>
        <taxon>Bacillati</taxon>
        <taxon>Saganbacteria</taxon>
    </lineage>
</organism>
<dbReference type="GO" id="GO:0005840">
    <property type="term" value="C:ribosome"/>
    <property type="evidence" value="ECO:0007669"/>
    <property type="project" value="UniProtKB-KW"/>
</dbReference>
<dbReference type="AlphaFoldDB" id="A0A1F4SU18"/>
<evidence type="ECO:0000313" key="6">
    <source>
        <dbReference type="EMBL" id="OGC23183.1"/>
    </source>
</evidence>
<keyword evidence="3 5" id="KW-0687">Ribonucleoprotein</keyword>
<evidence type="ECO:0000256" key="1">
    <source>
        <dbReference type="ARBA" id="ARBA00009254"/>
    </source>
</evidence>
<comment type="caution">
    <text evidence="6">The sequence shown here is derived from an EMBL/GenBank/DDBJ whole genome shotgun (WGS) entry which is preliminary data.</text>
</comment>